<comment type="caution">
    <text evidence="1">The sequence shown here is derived from an EMBL/GenBank/DDBJ whole genome shotgun (WGS) entry which is preliminary data.</text>
</comment>
<protein>
    <submittedName>
        <fullName evidence="1">Uncharacterized protein</fullName>
    </submittedName>
</protein>
<name>A0AAQ1P631_9PSED</name>
<dbReference type="EMBL" id="OPYN01000046">
    <property type="protein sequence ID" value="SPO59188.1"/>
    <property type="molecule type" value="Genomic_DNA"/>
</dbReference>
<keyword evidence="2" id="KW-1185">Reference proteome</keyword>
<proteinExistence type="predicted"/>
<dbReference type="AlphaFoldDB" id="A0AAQ1P631"/>
<sequence>MNMVNMEVKVSVKTIASAYHETLPGSCPPADVVKPQTDTLWRLLQSQAFSDADFKSELLKDPTRKFRDPCGGASISLVPTFEQAVAAVKSPVMRKKNFTHAVAVRYDEKAGAWHLDKPTHCHFWPYFGFDHKVLAGEVRAL</sequence>
<dbReference type="Proteomes" id="UP000294335">
    <property type="component" value="Unassembled WGS sequence"/>
</dbReference>
<dbReference type="RefSeq" id="WP_133970202.1">
    <property type="nucleotide sequence ID" value="NZ_OPYN01000046.1"/>
</dbReference>
<gene>
    <name evidence="1" type="ORF">JV551A3_V1_460051</name>
</gene>
<reference evidence="1 2" key="1">
    <citation type="submission" date="2018-02" db="EMBL/GenBank/DDBJ databases">
        <authorList>
            <person name="Dubost A."/>
        </authorList>
    </citation>
    <scope>NUCLEOTIDE SEQUENCE [LARGE SCALE GENOMIC DNA]</scope>
    <source>
        <strain evidence="2">JV551A3</strain>
    </source>
</reference>
<evidence type="ECO:0000313" key="1">
    <source>
        <dbReference type="EMBL" id="SPO59188.1"/>
    </source>
</evidence>
<evidence type="ECO:0000313" key="2">
    <source>
        <dbReference type="Proteomes" id="UP000294335"/>
    </source>
</evidence>
<organism evidence="1 2">
    <name type="scientific">Pseudomonas inefficax</name>
    <dbReference type="NCBI Taxonomy" id="2078786"/>
    <lineage>
        <taxon>Bacteria</taxon>
        <taxon>Pseudomonadati</taxon>
        <taxon>Pseudomonadota</taxon>
        <taxon>Gammaproteobacteria</taxon>
        <taxon>Pseudomonadales</taxon>
        <taxon>Pseudomonadaceae</taxon>
        <taxon>Pseudomonas</taxon>
    </lineage>
</organism>
<accession>A0AAQ1P631</accession>